<reference evidence="2 3" key="1">
    <citation type="submission" date="2007-08" db="EMBL/GenBank/DDBJ databases">
        <authorList>
            <person name="Fulton L."/>
            <person name="Clifton S."/>
            <person name="Fulton B."/>
            <person name="Xu J."/>
            <person name="Minx P."/>
            <person name="Pepin K.H."/>
            <person name="Johnson M."/>
            <person name="Thiruvilangam P."/>
            <person name="Bhonagiri V."/>
            <person name="Nash W.E."/>
            <person name="Mardis E.R."/>
            <person name="Wilson R.K."/>
        </authorList>
    </citation>
    <scope>NUCLEOTIDE SEQUENCE [LARGE SCALE GENOMIC DNA]</scope>
    <source>
        <strain evidence="3">ATCC BAA-613 / DSM 15670 / CCUG 46953 / JCM 12243 / WAL 16351</strain>
    </source>
</reference>
<evidence type="ECO:0000313" key="3">
    <source>
        <dbReference type="Proteomes" id="UP000005396"/>
    </source>
</evidence>
<sequence length="39" mass="4196">MTFYACIIIIKKLNEKGIDGDSRPAGTPQRAGDGGNRCK</sequence>
<reference evidence="2 3" key="2">
    <citation type="submission" date="2007-09" db="EMBL/GenBank/DDBJ databases">
        <title>Draft genome sequence of Clostridium bolteae (ATCC BAA-613).</title>
        <authorList>
            <person name="Sudarsanam P."/>
            <person name="Ley R."/>
            <person name="Guruge J."/>
            <person name="Turnbaugh P.J."/>
            <person name="Mahowald M."/>
            <person name="Liep D."/>
            <person name="Gordon J."/>
        </authorList>
    </citation>
    <scope>NUCLEOTIDE SEQUENCE [LARGE SCALE GENOMIC DNA]</scope>
    <source>
        <strain evidence="3">ATCC BAA-613 / DSM 15670 / CCUG 46953 / JCM 12243 / WAL 16351</strain>
    </source>
</reference>
<proteinExistence type="predicted"/>
<evidence type="ECO:0000256" key="1">
    <source>
        <dbReference type="SAM" id="MobiDB-lite"/>
    </source>
</evidence>
<accession>A8S2A6</accession>
<evidence type="ECO:0000313" key="2">
    <source>
        <dbReference type="EMBL" id="EDP13453.1"/>
    </source>
</evidence>
<dbReference type="HOGENOM" id="CLU_3307297_0_0_9"/>
<dbReference type="PaxDb" id="411902-CLOBOL_06018"/>
<name>A8S2A6_ENTBW</name>
<gene>
    <name evidence="2" type="ORF">CLOBOL_06018</name>
</gene>
<dbReference type="Proteomes" id="UP000005396">
    <property type="component" value="Unassembled WGS sequence"/>
</dbReference>
<feature type="region of interest" description="Disordered" evidence="1">
    <location>
        <begin position="17"/>
        <end position="39"/>
    </location>
</feature>
<dbReference type="AlphaFoldDB" id="A8S2A6"/>
<comment type="caution">
    <text evidence="2">The sequence shown here is derived from an EMBL/GenBank/DDBJ whole genome shotgun (WGS) entry which is preliminary data.</text>
</comment>
<dbReference type="EMBL" id="ABCC02000047">
    <property type="protein sequence ID" value="EDP13453.1"/>
    <property type="molecule type" value="Genomic_DNA"/>
</dbReference>
<organism evidence="2 3">
    <name type="scientific">Enterocloster bolteae (strain ATCC BAA-613 / DSM 15670 / CCUG 46953 / JCM 12243 / WAL 16351)</name>
    <name type="common">Clostridium bolteae</name>
    <dbReference type="NCBI Taxonomy" id="411902"/>
    <lineage>
        <taxon>Bacteria</taxon>
        <taxon>Bacillati</taxon>
        <taxon>Bacillota</taxon>
        <taxon>Clostridia</taxon>
        <taxon>Lachnospirales</taxon>
        <taxon>Lachnospiraceae</taxon>
        <taxon>Enterocloster</taxon>
    </lineage>
</organism>
<protein>
    <submittedName>
        <fullName evidence="2">Uncharacterized protein</fullName>
    </submittedName>
</protein>